<dbReference type="SMART" id="SM00228">
    <property type="entry name" value="PDZ"/>
    <property type="match status" value="2"/>
</dbReference>
<dbReference type="InterPro" id="IPR036249">
    <property type="entry name" value="Thioredoxin-like_sf"/>
</dbReference>
<dbReference type="InterPro" id="IPR001478">
    <property type="entry name" value="PDZ"/>
</dbReference>
<dbReference type="RefSeq" id="WP_146521184.1">
    <property type="nucleotide sequence ID" value="NZ_CP151726.1"/>
</dbReference>
<gene>
    <name evidence="3" type="ORF">Pla52n_40470</name>
</gene>
<dbReference type="AlphaFoldDB" id="A0A5C6ATP9"/>
<comment type="caution">
    <text evidence="3">The sequence shown here is derived from an EMBL/GenBank/DDBJ whole genome shotgun (WGS) entry which is preliminary data.</text>
</comment>
<reference evidence="3 4" key="1">
    <citation type="submission" date="2019-02" db="EMBL/GenBank/DDBJ databases">
        <title>Deep-cultivation of Planctomycetes and their phenomic and genomic characterization uncovers novel biology.</title>
        <authorList>
            <person name="Wiegand S."/>
            <person name="Jogler M."/>
            <person name="Boedeker C."/>
            <person name="Pinto D."/>
            <person name="Vollmers J."/>
            <person name="Rivas-Marin E."/>
            <person name="Kohn T."/>
            <person name="Peeters S.H."/>
            <person name="Heuer A."/>
            <person name="Rast P."/>
            <person name="Oberbeckmann S."/>
            <person name="Bunk B."/>
            <person name="Jeske O."/>
            <person name="Meyerdierks A."/>
            <person name="Storesund J.E."/>
            <person name="Kallscheuer N."/>
            <person name="Luecker S."/>
            <person name="Lage O.M."/>
            <person name="Pohl T."/>
            <person name="Merkel B.J."/>
            <person name="Hornburger P."/>
            <person name="Mueller R.-W."/>
            <person name="Bruemmer F."/>
            <person name="Labrenz M."/>
            <person name="Spormann A.M."/>
            <person name="Op Den Camp H."/>
            <person name="Overmann J."/>
            <person name="Amann R."/>
            <person name="Jetten M.S.M."/>
            <person name="Mascher T."/>
            <person name="Medema M.H."/>
            <person name="Devos D.P."/>
            <person name="Kaster A.-K."/>
            <person name="Ovreas L."/>
            <person name="Rohde M."/>
            <person name="Galperin M.Y."/>
            <person name="Jogler C."/>
        </authorList>
    </citation>
    <scope>NUCLEOTIDE SEQUENCE [LARGE SCALE GENOMIC DNA]</scope>
    <source>
        <strain evidence="3 4">Pla52n</strain>
    </source>
</reference>
<organism evidence="3 4">
    <name type="scientific">Stieleria varia</name>
    <dbReference type="NCBI Taxonomy" id="2528005"/>
    <lineage>
        <taxon>Bacteria</taxon>
        <taxon>Pseudomonadati</taxon>
        <taxon>Planctomycetota</taxon>
        <taxon>Planctomycetia</taxon>
        <taxon>Pirellulales</taxon>
        <taxon>Pirellulaceae</taxon>
        <taxon>Stieleria</taxon>
    </lineage>
</organism>
<dbReference type="SUPFAM" id="SSF52833">
    <property type="entry name" value="Thioredoxin-like"/>
    <property type="match status" value="1"/>
</dbReference>
<feature type="domain" description="PDZ" evidence="2">
    <location>
        <begin position="247"/>
        <end position="315"/>
    </location>
</feature>
<evidence type="ECO:0000313" key="3">
    <source>
        <dbReference type="EMBL" id="TWU02958.1"/>
    </source>
</evidence>
<dbReference type="NCBIfam" id="NF041199">
    <property type="entry name" value="trx7_PDZ_seleno"/>
    <property type="match status" value="1"/>
</dbReference>
<evidence type="ECO:0000313" key="4">
    <source>
        <dbReference type="Proteomes" id="UP000320176"/>
    </source>
</evidence>
<dbReference type="EMBL" id="SJPN01000004">
    <property type="protein sequence ID" value="TWU02958.1"/>
    <property type="molecule type" value="Genomic_DNA"/>
</dbReference>
<dbReference type="InterPro" id="IPR036034">
    <property type="entry name" value="PDZ_sf"/>
</dbReference>
<proteinExistence type="predicted"/>
<feature type="signal peptide" evidence="1">
    <location>
        <begin position="1"/>
        <end position="22"/>
    </location>
</feature>
<evidence type="ECO:0000259" key="2">
    <source>
        <dbReference type="PROSITE" id="PS50106"/>
    </source>
</evidence>
<protein>
    <submittedName>
        <fullName evidence="3">PDZ domain (Also known as DHR or GLGF)</fullName>
    </submittedName>
</protein>
<sequence precursor="true">MKSSLRVVAFLIAVLINHLAPAAEPSTREQKVRADRAKVEAEGFWIYNDMDKAYATARETGKPILVSMRCLPCEECVKLDDDLIENDPVVRPLLEKFVCVRVVGTNGLDLDTFQYDTDQSFAIFMLNADKTIYGRFGTRSHRTDWLGDVSIEGMAEALKASLALHSRYPSNQEQLAAKRGAALEFSSPEQYPSLNEKYTDRLNYEGDVVKSCIHCHQIGDARREFYWSRSEPIPEKLLFPYPHPKSIGLVLDPTKRATIKSVTEGTPAAASRLQPGDDLLSMNGQPLVSMADVQWVLHNLNSEPQEVELLLRRDGAITKSSLSLPSEWRRLDDPRWRVSSWGMSRMMTGGMRLQALTDEERAERGIVDGMALRASSVGKYGPHATAMKAGFLVDDIVVSYDGRTDLMREADLFAYANANRRPGDKVAVEILRGRDKKTLSMPIQK</sequence>
<dbReference type="Gene3D" id="2.30.42.10">
    <property type="match status" value="2"/>
</dbReference>
<feature type="chain" id="PRO_5023027940" evidence="1">
    <location>
        <begin position="23"/>
        <end position="445"/>
    </location>
</feature>
<dbReference type="Proteomes" id="UP000320176">
    <property type="component" value="Unassembled WGS sequence"/>
</dbReference>
<dbReference type="PROSITE" id="PS50106">
    <property type="entry name" value="PDZ"/>
    <property type="match status" value="1"/>
</dbReference>
<dbReference type="OrthoDB" id="259755at2"/>
<evidence type="ECO:0000256" key="1">
    <source>
        <dbReference type="SAM" id="SignalP"/>
    </source>
</evidence>
<dbReference type="Pfam" id="PF00595">
    <property type="entry name" value="PDZ"/>
    <property type="match status" value="1"/>
</dbReference>
<dbReference type="SUPFAM" id="SSF50156">
    <property type="entry name" value="PDZ domain-like"/>
    <property type="match status" value="2"/>
</dbReference>
<keyword evidence="4" id="KW-1185">Reference proteome</keyword>
<dbReference type="Pfam" id="PF13899">
    <property type="entry name" value="Thioredoxin_7"/>
    <property type="match status" value="1"/>
</dbReference>
<name>A0A5C6ATP9_9BACT</name>
<dbReference type="Gene3D" id="3.40.30.10">
    <property type="entry name" value="Glutaredoxin"/>
    <property type="match status" value="1"/>
</dbReference>
<accession>A0A5C6ATP9</accession>
<keyword evidence="1" id="KW-0732">Signal</keyword>